<protein>
    <submittedName>
        <fullName evidence="2">Chemotaxis protein CheW</fullName>
    </submittedName>
</protein>
<feature type="domain" description="CheW-like" evidence="1">
    <location>
        <begin position="2"/>
        <end position="139"/>
    </location>
</feature>
<keyword evidence="3" id="KW-1185">Reference proteome</keyword>
<dbReference type="PANTHER" id="PTHR22617:SF23">
    <property type="entry name" value="CHEMOTAXIS PROTEIN CHEW"/>
    <property type="match status" value="1"/>
</dbReference>
<dbReference type="GO" id="GO:0006935">
    <property type="term" value="P:chemotaxis"/>
    <property type="evidence" value="ECO:0007669"/>
    <property type="project" value="InterPro"/>
</dbReference>
<dbReference type="Proteomes" id="UP000273326">
    <property type="component" value="Chromosome"/>
</dbReference>
<dbReference type="EMBL" id="CP034465">
    <property type="protein sequence ID" value="AZP04251.1"/>
    <property type="molecule type" value="Genomic_DNA"/>
</dbReference>
<dbReference type="Pfam" id="PF01584">
    <property type="entry name" value="CheW"/>
    <property type="match status" value="1"/>
</dbReference>
<gene>
    <name evidence="2" type="ORF">EJN90_06125</name>
</gene>
<name>A0A3S9HA95_9LACT</name>
<reference evidence="3" key="1">
    <citation type="submission" date="2018-12" db="EMBL/GenBank/DDBJ databases">
        <title>Complete genome sequencing of Jeotgalibaca sp. H21T32.</title>
        <authorList>
            <person name="Bae J.-W."/>
            <person name="Lee S.-Y."/>
        </authorList>
    </citation>
    <scope>NUCLEOTIDE SEQUENCE [LARGE SCALE GENOMIC DNA]</scope>
    <source>
        <strain evidence="3">H21T32</strain>
    </source>
</reference>
<dbReference type="GO" id="GO:0007165">
    <property type="term" value="P:signal transduction"/>
    <property type="evidence" value="ECO:0007669"/>
    <property type="project" value="InterPro"/>
</dbReference>
<dbReference type="AlphaFoldDB" id="A0A3S9HA95"/>
<dbReference type="PROSITE" id="PS50851">
    <property type="entry name" value="CHEW"/>
    <property type="match status" value="1"/>
</dbReference>
<organism evidence="2 3">
    <name type="scientific">Jeotgalibaca ciconiae</name>
    <dbReference type="NCBI Taxonomy" id="2496265"/>
    <lineage>
        <taxon>Bacteria</taxon>
        <taxon>Bacillati</taxon>
        <taxon>Bacillota</taxon>
        <taxon>Bacilli</taxon>
        <taxon>Lactobacillales</taxon>
        <taxon>Carnobacteriaceae</taxon>
        <taxon>Jeotgalibaca</taxon>
    </lineage>
</organism>
<dbReference type="GO" id="GO:0005829">
    <property type="term" value="C:cytosol"/>
    <property type="evidence" value="ECO:0007669"/>
    <property type="project" value="TreeGrafter"/>
</dbReference>
<dbReference type="Gene3D" id="2.40.50.180">
    <property type="entry name" value="CheA-289, Domain 4"/>
    <property type="match status" value="1"/>
</dbReference>
<dbReference type="KEGG" id="jeh:EJN90_06125"/>
<dbReference type="InterPro" id="IPR002545">
    <property type="entry name" value="CheW-lke_dom"/>
</dbReference>
<accession>A0A3S9HA95</accession>
<sequence>MMEQFILFMSNNQKIALPIHVVERIIEFDKGIAMPDTSDYLMGLHRYNEENIVLIDMNSRLFNKTIEATEDSKIIVVDWKDKKIGLAVDQVTTVQKFESGQDKKQMDDNKTKYIVETFQLQEEIVLHLDVENLFSEEASREIITVLEK</sequence>
<dbReference type="InterPro" id="IPR036061">
    <property type="entry name" value="CheW-like_dom_sf"/>
</dbReference>
<dbReference type="InterPro" id="IPR039315">
    <property type="entry name" value="CheW"/>
</dbReference>
<dbReference type="SMART" id="SM00260">
    <property type="entry name" value="CheW"/>
    <property type="match status" value="1"/>
</dbReference>
<evidence type="ECO:0000259" key="1">
    <source>
        <dbReference type="PROSITE" id="PS50851"/>
    </source>
</evidence>
<dbReference type="OrthoDB" id="9794382at2"/>
<dbReference type="Gene3D" id="2.30.30.40">
    <property type="entry name" value="SH3 Domains"/>
    <property type="match status" value="1"/>
</dbReference>
<dbReference type="SUPFAM" id="SSF50341">
    <property type="entry name" value="CheW-like"/>
    <property type="match status" value="1"/>
</dbReference>
<evidence type="ECO:0000313" key="2">
    <source>
        <dbReference type="EMBL" id="AZP04251.1"/>
    </source>
</evidence>
<dbReference type="PANTHER" id="PTHR22617">
    <property type="entry name" value="CHEMOTAXIS SENSOR HISTIDINE KINASE-RELATED"/>
    <property type="match status" value="1"/>
</dbReference>
<evidence type="ECO:0000313" key="3">
    <source>
        <dbReference type="Proteomes" id="UP000273326"/>
    </source>
</evidence>
<proteinExistence type="predicted"/>